<comment type="similarity">
    <text evidence="2">Belongs to the strictosidine synthase family.</text>
</comment>
<evidence type="ECO:0000313" key="7">
    <source>
        <dbReference type="RefSeq" id="XP_010257835.1"/>
    </source>
</evidence>
<reference evidence="7" key="1">
    <citation type="submission" date="2025-08" db="UniProtKB">
        <authorList>
            <consortium name="RefSeq"/>
        </authorList>
    </citation>
    <scope>IDENTIFICATION</scope>
</reference>
<organism evidence="6 7">
    <name type="scientific">Nelumbo nucifera</name>
    <name type="common">Sacred lotus</name>
    <dbReference type="NCBI Taxonomy" id="4432"/>
    <lineage>
        <taxon>Eukaryota</taxon>
        <taxon>Viridiplantae</taxon>
        <taxon>Streptophyta</taxon>
        <taxon>Embryophyta</taxon>
        <taxon>Tracheophyta</taxon>
        <taxon>Spermatophyta</taxon>
        <taxon>Magnoliopsida</taxon>
        <taxon>Proteales</taxon>
        <taxon>Nelumbonaceae</taxon>
        <taxon>Nelumbo</taxon>
    </lineage>
</organism>
<evidence type="ECO:0000256" key="1">
    <source>
        <dbReference type="ARBA" id="ARBA00004116"/>
    </source>
</evidence>
<dbReference type="InterPro" id="IPR011042">
    <property type="entry name" value="6-blade_b-propeller_TolB-like"/>
</dbReference>
<dbReference type="Pfam" id="PF20067">
    <property type="entry name" value="SSL_N"/>
    <property type="match status" value="1"/>
</dbReference>
<dbReference type="PANTHER" id="PTHR10426">
    <property type="entry name" value="STRICTOSIDINE SYNTHASE-RELATED"/>
    <property type="match status" value="1"/>
</dbReference>
<evidence type="ECO:0000256" key="4">
    <source>
        <dbReference type="ARBA" id="ARBA00022729"/>
    </source>
</evidence>
<accession>A0A1U7ZZL8</accession>
<dbReference type="InterPro" id="IPR018119">
    <property type="entry name" value="Strictosidine_synth_cons-reg"/>
</dbReference>
<dbReference type="Pfam" id="PF03088">
    <property type="entry name" value="Str_synth"/>
    <property type="match status" value="1"/>
</dbReference>
<dbReference type="OrthoDB" id="1908448at2759"/>
<dbReference type="OMA" id="MRSIYAG"/>
<dbReference type="GeneID" id="104597809"/>
<proteinExistence type="inferred from homology"/>
<name>A0A1U7ZZL8_NELNU</name>
<dbReference type="KEGG" id="nnu:104597809"/>
<dbReference type="eggNOG" id="KOG1520">
    <property type="taxonomic scope" value="Eukaryota"/>
</dbReference>
<dbReference type="AlphaFoldDB" id="A0A1U7ZZL8"/>
<dbReference type="STRING" id="4432.A0A1U7ZZL8"/>
<keyword evidence="4" id="KW-0732">Signal</keyword>
<evidence type="ECO:0000256" key="2">
    <source>
        <dbReference type="ARBA" id="ARBA00009191"/>
    </source>
</evidence>
<evidence type="ECO:0000256" key="3">
    <source>
        <dbReference type="ARBA" id="ARBA00022554"/>
    </source>
</evidence>
<keyword evidence="3" id="KW-0926">Vacuole</keyword>
<dbReference type="SUPFAM" id="SSF63829">
    <property type="entry name" value="Calcium-dependent phosphotriesterase"/>
    <property type="match status" value="1"/>
</dbReference>
<protein>
    <submittedName>
        <fullName evidence="7">Protein STRICTOSIDINE SYNTHASE-LIKE 10-like</fullName>
    </submittedName>
</protein>
<dbReference type="GO" id="GO:0005773">
    <property type="term" value="C:vacuole"/>
    <property type="evidence" value="ECO:0007669"/>
    <property type="project" value="UniProtKB-SubCell"/>
</dbReference>
<keyword evidence="6" id="KW-1185">Reference proteome</keyword>
<sequence>MWLPVLSISFFLSLSFAFLSYQVDAFSQLTRQYNRLPIPSAVGPESFAFDCNGEGPYTGVSGGRILKWQGAARGWAEFASTSPPRDICFNGANDPETELVCGRPLGLQFNKATCELYIADSSFGLMVVGRDGGVAKLLANSAEGVPFRFTNALDFDQDNGIVYFTDSSIWIPRWEFLIEALSGDETGRLMKYDPKTEKLTVLWRGLSFPNGAALSKDNSFILIAETSKARILRYWLRGPKAQTLEFFLQLPGFPDNVKSNGRGEFWVALNPGKPSMGATFQPRFDGEIVALRFDEEGNILEVLNSRTGTSTLTLVSEVEENNGNLWIGSVVLPYVSLSKV</sequence>
<dbReference type="RefSeq" id="XP_010257835.1">
    <property type="nucleotide sequence ID" value="XM_010259533.2"/>
</dbReference>
<evidence type="ECO:0000313" key="6">
    <source>
        <dbReference type="Proteomes" id="UP000189703"/>
    </source>
</evidence>
<dbReference type="GO" id="GO:0016787">
    <property type="term" value="F:hydrolase activity"/>
    <property type="evidence" value="ECO:0000318"/>
    <property type="project" value="GO_Central"/>
</dbReference>
<comment type="subcellular location">
    <subcellularLocation>
        <location evidence="1">Vacuole</location>
    </subcellularLocation>
</comment>
<dbReference type="Proteomes" id="UP000189703">
    <property type="component" value="Unplaced"/>
</dbReference>
<gene>
    <name evidence="7" type="primary">LOC104597809</name>
</gene>
<evidence type="ECO:0000256" key="5">
    <source>
        <dbReference type="ARBA" id="ARBA00023180"/>
    </source>
</evidence>
<dbReference type="PANTHER" id="PTHR10426:SF86">
    <property type="entry name" value="PROTEIN STRICTOSIDINE SYNTHASE-LIKE 10-LIKE"/>
    <property type="match status" value="1"/>
</dbReference>
<dbReference type="Gene3D" id="2.120.10.30">
    <property type="entry name" value="TolB, C-terminal domain"/>
    <property type="match status" value="1"/>
</dbReference>
<dbReference type="FunFam" id="2.120.10.30:FF:000032">
    <property type="entry name" value="Protein STRICTOSIDINE SYNTHASE-LIKE 13"/>
    <property type="match status" value="1"/>
</dbReference>
<keyword evidence="5" id="KW-0325">Glycoprotein</keyword>